<dbReference type="EMBL" id="CADCVJ010000189">
    <property type="protein sequence ID" value="CAA9484416.1"/>
    <property type="molecule type" value="Genomic_DNA"/>
</dbReference>
<feature type="compositionally biased region" description="Low complexity" evidence="1">
    <location>
        <begin position="30"/>
        <end position="40"/>
    </location>
</feature>
<name>A0A6J4S422_9ACTN</name>
<feature type="non-terminal residue" evidence="2">
    <location>
        <position position="40"/>
    </location>
</feature>
<organism evidence="2">
    <name type="scientific">uncultured Solirubrobacteraceae bacterium</name>
    <dbReference type="NCBI Taxonomy" id="1162706"/>
    <lineage>
        <taxon>Bacteria</taxon>
        <taxon>Bacillati</taxon>
        <taxon>Actinomycetota</taxon>
        <taxon>Thermoleophilia</taxon>
        <taxon>Solirubrobacterales</taxon>
        <taxon>Solirubrobacteraceae</taxon>
        <taxon>environmental samples</taxon>
    </lineage>
</organism>
<feature type="region of interest" description="Disordered" evidence="1">
    <location>
        <begin position="1"/>
        <end position="40"/>
    </location>
</feature>
<sequence length="40" mass="4361">WRSPDRLTSGRRPLQVAGSRGQPRRAGRRSPTISPSTTTG</sequence>
<gene>
    <name evidence="2" type="ORF">AVDCRST_MAG38-2233</name>
</gene>
<accession>A0A6J4S422</accession>
<protein>
    <submittedName>
        <fullName evidence="2">Uncharacterized protein</fullName>
    </submittedName>
</protein>
<proteinExistence type="predicted"/>
<reference evidence="2" key="1">
    <citation type="submission" date="2020-02" db="EMBL/GenBank/DDBJ databases">
        <authorList>
            <person name="Meier V. D."/>
        </authorList>
    </citation>
    <scope>NUCLEOTIDE SEQUENCE</scope>
    <source>
        <strain evidence="2">AVDCRST_MAG38</strain>
    </source>
</reference>
<evidence type="ECO:0000256" key="1">
    <source>
        <dbReference type="SAM" id="MobiDB-lite"/>
    </source>
</evidence>
<evidence type="ECO:0000313" key="2">
    <source>
        <dbReference type="EMBL" id="CAA9484416.1"/>
    </source>
</evidence>
<dbReference type="AlphaFoldDB" id="A0A6J4S422"/>
<feature type="non-terminal residue" evidence="2">
    <location>
        <position position="1"/>
    </location>
</feature>